<feature type="transmembrane region" description="Helical" evidence="1">
    <location>
        <begin position="588"/>
        <end position="609"/>
    </location>
</feature>
<dbReference type="InParanoid" id="D6TC08"/>
<protein>
    <submittedName>
        <fullName evidence="3">NTPase (NACHT family)</fullName>
    </submittedName>
</protein>
<dbReference type="SUPFAM" id="SSF52540">
    <property type="entry name" value="P-loop containing nucleoside triphosphate hydrolases"/>
    <property type="match status" value="1"/>
</dbReference>
<evidence type="ECO:0000256" key="1">
    <source>
        <dbReference type="SAM" id="Phobius"/>
    </source>
</evidence>
<gene>
    <name evidence="3" type="ORF">Krac_9417</name>
</gene>
<feature type="transmembrane region" description="Helical" evidence="1">
    <location>
        <begin position="448"/>
        <end position="470"/>
    </location>
</feature>
<reference evidence="3 4" key="1">
    <citation type="journal article" date="2011" name="Stand. Genomic Sci.">
        <title>Non-contiguous finished genome sequence and contextual data of the filamentous soil bacterium Ktedonobacter racemifer type strain (SOSP1-21).</title>
        <authorList>
            <person name="Chang Y.J."/>
            <person name="Land M."/>
            <person name="Hauser L."/>
            <person name="Chertkov O."/>
            <person name="Del Rio T.G."/>
            <person name="Nolan M."/>
            <person name="Copeland A."/>
            <person name="Tice H."/>
            <person name="Cheng J.F."/>
            <person name="Lucas S."/>
            <person name="Han C."/>
            <person name="Goodwin L."/>
            <person name="Pitluck S."/>
            <person name="Ivanova N."/>
            <person name="Ovchinikova G."/>
            <person name="Pati A."/>
            <person name="Chen A."/>
            <person name="Palaniappan K."/>
            <person name="Mavromatis K."/>
            <person name="Liolios K."/>
            <person name="Brettin T."/>
            <person name="Fiebig A."/>
            <person name="Rohde M."/>
            <person name="Abt B."/>
            <person name="Goker M."/>
            <person name="Detter J.C."/>
            <person name="Woyke T."/>
            <person name="Bristow J."/>
            <person name="Eisen J.A."/>
            <person name="Markowitz V."/>
            <person name="Hugenholtz P."/>
            <person name="Kyrpides N.C."/>
            <person name="Klenk H.P."/>
            <person name="Lapidus A."/>
        </authorList>
    </citation>
    <scope>NUCLEOTIDE SEQUENCE [LARGE SCALE GENOMIC DNA]</scope>
    <source>
        <strain evidence="4">DSM 44963</strain>
    </source>
</reference>
<organism evidence="3 4">
    <name type="scientific">Ktedonobacter racemifer DSM 44963</name>
    <dbReference type="NCBI Taxonomy" id="485913"/>
    <lineage>
        <taxon>Bacteria</taxon>
        <taxon>Bacillati</taxon>
        <taxon>Chloroflexota</taxon>
        <taxon>Ktedonobacteria</taxon>
        <taxon>Ktedonobacterales</taxon>
        <taxon>Ktedonobacteraceae</taxon>
        <taxon>Ktedonobacter</taxon>
    </lineage>
</organism>
<evidence type="ECO:0000313" key="3">
    <source>
        <dbReference type="EMBL" id="EFH88044.1"/>
    </source>
</evidence>
<sequence length="678" mass="76229">MSWQQQGDTSSVNHEDMVPWWLWLCRFLWKITAFLLTSVVLSLAVNVASTWLTTPKGMFPNDSPLSVLMTDWPITLLVCGGLVFLTALFWTISHRSFLEKAIAGAITLRERKHIIRRLSVRYKQIRSQSLQGAVQIELGLVERPTAIHNEALLALRLPEQADQALPLHTSIVDAYNLAQQEFLVLGEPGAGKSTLLLELAHHLIKQAEREHDHPLPVYLPLSTWATHRPPLQNWMIEQFASVYDISRNVSQRWIQAGLVLPLLDGLDEMEEAARPTCIAAINAYHRDHMSPLIVCSRTSEYDHAATQEKLMLHTAVVVQPLSRVQVDTYLTTLGKPLAALRTTLKKNPALATLATTPLMLQILILTYHGTTVRQLSHKASELQKQIWTAYVQHMVQHKGDATHYPFDRTTTWLGWLARYMQKHNLTIFSPEDLQPDALPRPSAIIYRWCARLIIGLLLGLLFGWLCGLLMEPIAGLVAGSILMGITIVGKLDNLFEPAWKKAPRSENRRHLSINHTWLLAGLVMALAIGLLLVLVFGPQIDSKNISDTVVKQASDPTVMFSDPDVRWAAWTLRDVKQNGGHIGWGWEAGLTIGGVAGLLIGLVFGWGIVIRRIILRIFLWYLRLFPWRATPFFEDATARILLRRVGGGYSFTHHLLLEYFADLDTTSSSTSPPAHPVQ</sequence>
<dbReference type="InterPro" id="IPR027417">
    <property type="entry name" value="P-loop_NTPase"/>
</dbReference>
<proteinExistence type="predicted"/>
<comment type="caution">
    <text evidence="3">The sequence shown here is derived from an EMBL/GenBank/DDBJ whole genome shotgun (WGS) entry which is preliminary data.</text>
</comment>
<name>D6TC08_KTERA</name>
<feature type="transmembrane region" description="Helical" evidence="1">
    <location>
        <begin position="72"/>
        <end position="92"/>
    </location>
</feature>
<accession>D6TC08</accession>
<keyword evidence="1" id="KW-0812">Transmembrane</keyword>
<feature type="transmembrane region" description="Helical" evidence="1">
    <location>
        <begin position="476"/>
        <end position="495"/>
    </location>
</feature>
<feature type="transmembrane region" description="Helical" evidence="1">
    <location>
        <begin position="516"/>
        <end position="537"/>
    </location>
</feature>
<dbReference type="Gene3D" id="3.40.50.300">
    <property type="entry name" value="P-loop containing nucleotide triphosphate hydrolases"/>
    <property type="match status" value="1"/>
</dbReference>
<keyword evidence="1" id="KW-0472">Membrane</keyword>
<keyword evidence="4" id="KW-1185">Reference proteome</keyword>
<dbReference type="Pfam" id="PF05729">
    <property type="entry name" value="NACHT"/>
    <property type="match status" value="1"/>
</dbReference>
<dbReference type="STRING" id="485913.Krac_9417"/>
<feature type="domain" description="NACHT" evidence="2">
    <location>
        <begin position="183"/>
        <end position="331"/>
    </location>
</feature>
<dbReference type="AlphaFoldDB" id="D6TC08"/>
<keyword evidence="1" id="KW-1133">Transmembrane helix</keyword>
<dbReference type="eggNOG" id="COG5635">
    <property type="taxonomic scope" value="Bacteria"/>
</dbReference>
<dbReference type="EMBL" id="ADVG01000001">
    <property type="protein sequence ID" value="EFH88044.1"/>
    <property type="molecule type" value="Genomic_DNA"/>
</dbReference>
<dbReference type="Proteomes" id="UP000004508">
    <property type="component" value="Unassembled WGS sequence"/>
</dbReference>
<dbReference type="InterPro" id="IPR007111">
    <property type="entry name" value="NACHT_NTPase"/>
</dbReference>
<evidence type="ECO:0000313" key="4">
    <source>
        <dbReference type="Proteomes" id="UP000004508"/>
    </source>
</evidence>
<feature type="transmembrane region" description="Helical" evidence="1">
    <location>
        <begin position="27"/>
        <end position="52"/>
    </location>
</feature>
<evidence type="ECO:0000259" key="2">
    <source>
        <dbReference type="Pfam" id="PF05729"/>
    </source>
</evidence>